<dbReference type="InterPro" id="IPR034154">
    <property type="entry name" value="TOPRIM_DnaG/twinkle"/>
</dbReference>
<accession>A0ABU8S3Y3</accession>
<protein>
    <submittedName>
        <fullName evidence="1">Bifunctional DNA primase/helicase</fullName>
    </submittedName>
</protein>
<comment type="caution">
    <text evidence="1">The sequence shown here is derived from an EMBL/GenBank/DDBJ whole genome shotgun (WGS) entry which is preliminary data.</text>
</comment>
<evidence type="ECO:0000313" key="2">
    <source>
        <dbReference type="Proteomes" id="UP001379235"/>
    </source>
</evidence>
<evidence type="ECO:0000313" key="1">
    <source>
        <dbReference type="EMBL" id="MEJ6008652.1"/>
    </source>
</evidence>
<gene>
    <name evidence="1" type="ORF">WG900_01840</name>
</gene>
<organism evidence="1 2">
    <name type="scientific">Novosphingobium aquae</name>
    <dbReference type="NCBI Taxonomy" id="3133435"/>
    <lineage>
        <taxon>Bacteria</taxon>
        <taxon>Pseudomonadati</taxon>
        <taxon>Pseudomonadota</taxon>
        <taxon>Alphaproteobacteria</taxon>
        <taxon>Sphingomonadales</taxon>
        <taxon>Sphingomonadaceae</taxon>
        <taxon>Novosphingobium</taxon>
    </lineage>
</organism>
<name>A0ABU8S3Y3_9SPHN</name>
<dbReference type="Gene3D" id="3.40.1360.10">
    <property type="match status" value="1"/>
</dbReference>
<reference evidence="1 2" key="1">
    <citation type="submission" date="2024-03" db="EMBL/GenBank/DDBJ databases">
        <authorList>
            <person name="Jo J.-H."/>
        </authorList>
    </citation>
    <scope>NUCLEOTIDE SEQUENCE [LARGE SCALE GENOMIC DNA]</scope>
    <source>
        <strain evidence="1 2">AS3R-12</strain>
    </source>
</reference>
<proteinExistence type="predicted"/>
<dbReference type="CDD" id="cd01029">
    <property type="entry name" value="TOPRIM_primases"/>
    <property type="match status" value="1"/>
</dbReference>
<dbReference type="EMBL" id="JBBHJY010000001">
    <property type="protein sequence ID" value="MEJ6008652.1"/>
    <property type="molecule type" value="Genomic_DNA"/>
</dbReference>
<dbReference type="RefSeq" id="WP_339964253.1">
    <property type="nucleotide sequence ID" value="NZ_JBBHJY010000001.1"/>
</dbReference>
<dbReference type="Proteomes" id="UP001379235">
    <property type="component" value="Unassembled WGS sequence"/>
</dbReference>
<sequence length="903" mass="102177">MEAGFATKIAEALQKKFNFKKRTGKYWQQGTCPGCGKHTLWCHSENPRVLKCDRQDNCGYDDTVKSVLPELFEDWTKRAPATEQDPNATADAYLRYERGLDLTGLRGAFSQEWFQDRKRNIGSATVRFELPGGSWWERIIDRPGRFDKKANFKFGASYAGYCWMHPADSYEKLAEIDEIWVQEGIFDACMTRQCFPAGDAKAKIALRTAVSAMSTNNYPEHFLAELAQACLLKSRKDRPRLVFAYDVGPAGIKACRDHVKRARKEGWNATAAQVRPDGEGNKLDWNDLGLRHIGWKDEPEKAPFSEQSLDLYLFNGAVTIAETARAKALLIADKTKLRSFELRFGNKIYWAKQVYDKEAESSDLAIEEICNCDFRILYRERDEAADESNYFIRVDFPNAQPTAKARFTAACCSASGEFKKRLFAFSGMWSGSQEQLDRLMRGQTRTLKTVEPVHATGYSAAHNAWVLGDIAVSDGRVIPINKESYFEIGRTSVKLRTTERLLGGIVYDPDAFAASLARGPDGEATWLQDIWTAWGPRGFVTLAFWTASLFAQQIRAKHKSLGFLEITGPPGSGKSTLIEFLWRLCGRDGYEGFDPSQGTATGAARNFAKVANLPIVLMESKRENQKGNGRQFDYSELLTLYNGRSPRAIGVKNSGTETHEPPFLGSILLMQNERIDAIDAVLERLMSFPIDKAGWNEATRAAALRIESWPIEQCSGFIVHAARNEKAWLESFFRQFPRHEEAMPKRVKDLHNSRAIKCHSQLAAALDALKTLLPVRDEWIAETRKLIDWMALDRQQSSGADHPLVRRFWEQVEYLDSLETDEAERPLNQHRKAENGLIAINMSHFEDRARSRGLSMIDMPQLHKLLPHSKTYKFVAAKPVNCADGKKRHCWVFESPVTSKPVI</sequence>
<keyword evidence="2" id="KW-1185">Reference proteome</keyword>